<dbReference type="GO" id="GO:0008168">
    <property type="term" value="F:methyltransferase activity"/>
    <property type="evidence" value="ECO:0007669"/>
    <property type="project" value="UniProtKB-KW"/>
</dbReference>
<name>A0ABT3IWM3_9BACT</name>
<dbReference type="PANTHER" id="PTHR43591:SF24">
    <property type="entry name" value="2-METHOXY-6-POLYPRENYL-1,4-BENZOQUINOL METHYLASE, MITOCHONDRIAL"/>
    <property type="match status" value="1"/>
</dbReference>
<dbReference type="GO" id="GO:0032259">
    <property type="term" value="P:methylation"/>
    <property type="evidence" value="ECO:0007669"/>
    <property type="project" value="UniProtKB-KW"/>
</dbReference>
<dbReference type="EMBL" id="JAPDNS010000002">
    <property type="protein sequence ID" value="MCW3488370.1"/>
    <property type="molecule type" value="Genomic_DNA"/>
</dbReference>
<accession>A0ABT3IWM3</accession>
<keyword evidence="2" id="KW-0808">Transferase</keyword>
<dbReference type="Proteomes" id="UP001207742">
    <property type="component" value="Unassembled WGS sequence"/>
</dbReference>
<dbReference type="RefSeq" id="WP_264735172.1">
    <property type="nucleotide sequence ID" value="NZ_JAPDNR010000001.1"/>
</dbReference>
<proteinExistence type="predicted"/>
<reference evidence="2 3" key="1">
    <citation type="submission" date="2022-10" db="EMBL/GenBank/DDBJ databases">
        <title>Chitinophaga nivalis PC15 sp. nov., isolated from Pyeongchang county, South Korea.</title>
        <authorList>
            <person name="Trinh H.N."/>
        </authorList>
    </citation>
    <scope>NUCLEOTIDE SEQUENCE [LARGE SCALE GENOMIC DNA]</scope>
    <source>
        <strain evidence="2 3">PC14</strain>
    </source>
</reference>
<dbReference type="SUPFAM" id="SSF53335">
    <property type="entry name" value="S-adenosyl-L-methionine-dependent methyltransferases"/>
    <property type="match status" value="1"/>
</dbReference>
<evidence type="ECO:0000259" key="1">
    <source>
        <dbReference type="Pfam" id="PF13847"/>
    </source>
</evidence>
<dbReference type="Pfam" id="PF13847">
    <property type="entry name" value="Methyltransf_31"/>
    <property type="match status" value="1"/>
</dbReference>
<keyword evidence="2" id="KW-0489">Methyltransferase</keyword>
<organism evidence="2 3">
    <name type="scientific">Chitinophaga nivalis</name>
    <dbReference type="NCBI Taxonomy" id="2991709"/>
    <lineage>
        <taxon>Bacteria</taxon>
        <taxon>Pseudomonadati</taxon>
        <taxon>Bacteroidota</taxon>
        <taxon>Chitinophagia</taxon>
        <taxon>Chitinophagales</taxon>
        <taxon>Chitinophagaceae</taxon>
        <taxon>Chitinophaga</taxon>
    </lineage>
</organism>
<evidence type="ECO:0000313" key="2">
    <source>
        <dbReference type="EMBL" id="MCW3488370.1"/>
    </source>
</evidence>
<dbReference type="CDD" id="cd02440">
    <property type="entry name" value="AdoMet_MTases"/>
    <property type="match status" value="1"/>
</dbReference>
<dbReference type="PANTHER" id="PTHR43591">
    <property type="entry name" value="METHYLTRANSFERASE"/>
    <property type="match status" value="1"/>
</dbReference>
<keyword evidence="3" id="KW-1185">Reference proteome</keyword>
<gene>
    <name evidence="2" type="ORF">OL497_31040</name>
</gene>
<protein>
    <submittedName>
        <fullName evidence="2">Class I SAM-dependent methyltransferase</fullName>
    </submittedName>
</protein>
<dbReference type="InterPro" id="IPR029063">
    <property type="entry name" value="SAM-dependent_MTases_sf"/>
</dbReference>
<sequence length="276" mass="31428">MDSLSCMHAQWDALSRNRNEWNNIVGALLSPIGTRMIALLQLKDQSFVLDVGTGTGEPGLTIAEKFPGSHVTGIDLSEKMLEIARQNAARRDITNFVTHCCNAMELPFETDSFDAVLCRNGVMFFTDTAAGLQEMQRVLRPGCRMAVSAWGLLDKNLWIAMVLDAVREVTKRYRYNKHVPGMFYCMEPGFMTDWFEEINMQEIQEEELTGIIEFSSADEHWNYVTNVSAAVVNALSGMDEMQQEQVRELVRKKIDTHIIREKLYFQWTARITSGVK</sequence>
<comment type="caution">
    <text evidence="2">The sequence shown here is derived from an EMBL/GenBank/DDBJ whole genome shotgun (WGS) entry which is preliminary data.</text>
</comment>
<feature type="domain" description="Methyltransferase" evidence="1">
    <location>
        <begin position="44"/>
        <end position="177"/>
    </location>
</feature>
<dbReference type="InterPro" id="IPR025714">
    <property type="entry name" value="Methyltranfer_dom"/>
</dbReference>
<dbReference type="Gene3D" id="3.40.50.150">
    <property type="entry name" value="Vaccinia Virus protein VP39"/>
    <property type="match status" value="1"/>
</dbReference>
<evidence type="ECO:0000313" key="3">
    <source>
        <dbReference type="Proteomes" id="UP001207742"/>
    </source>
</evidence>